<keyword evidence="4" id="KW-0121">Carboxypeptidase</keyword>
<dbReference type="PRINTS" id="PR00922">
    <property type="entry name" value="DADACBPTASE3"/>
</dbReference>
<dbReference type="Proteomes" id="UP001055153">
    <property type="component" value="Unassembled WGS sequence"/>
</dbReference>
<dbReference type="Pfam" id="PF02113">
    <property type="entry name" value="Peptidase_S13"/>
    <property type="match status" value="2"/>
</dbReference>
<evidence type="ECO:0000256" key="2">
    <source>
        <dbReference type="ARBA" id="ARBA00022801"/>
    </source>
</evidence>
<dbReference type="PANTHER" id="PTHR30023">
    <property type="entry name" value="D-ALANYL-D-ALANINE CARBOXYPEPTIDASE"/>
    <property type="match status" value="1"/>
</dbReference>
<reference evidence="4" key="1">
    <citation type="journal article" date="2021" name="Front. Microbiol.">
        <title>Comprehensive Comparative Genomics and Phenotyping of Methylobacterium Species.</title>
        <authorList>
            <person name="Alessa O."/>
            <person name="Ogura Y."/>
            <person name="Fujitani Y."/>
            <person name="Takami H."/>
            <person name="Hayashi T."/>
            <person name="Sahin N."/>
            <person name="Tani A."/>
        </authorList>
    </citation>
    <scope>NUCLEOTIDE SEQUENCE</scope>
    <source>
        <strain evidence="4">DSM 17168</strain>
    </source>
</reference>
<dbReference type="SUPFAM" id="SSF56601">
    <property type="entry name" value="beta-lactamase/transpeptidase-like"/>
    <property type="match status" value="1"/>
</dbReference>
<evidence type="ECO:0000256" key="1">
    <source>
        <dbReference type="ARBA" id="ARBA00006096"/>
    </source>
</evidence>
<feature type="chain" id="PRO_5045517844" evidence="3">
    <location>
        <begin position="42"/>
        <end position="415"/>
    </location>
</feature>
<dbReference type="InterPro" id="IPR012338">
    <property type="entry name" value="Beta-lactam/transpept-like"/>
</dbReference>
<name>A0ABQ4SMX3_9HYPH</name>
<evidence type="ECO:0000256" key="3">
    <source>
        <dbReference type="SAM" id="SignalP"/>
    </source>
</evidence>
<keyword evidence="5" id="KW-1185">Reference proteome</keyword>
<dbReference type="PANTHER" id="PTHR30023:SF0">
    <property type="entry name" value="PENICILLIN-SENSITIVE CARBOXYPEPTIDASE A"/>
    <property type="match status" value="1"/>
</dbReference>
<evidence type="ECO:0000313" key="5">
    <source>
        <dbReference type="Proteomes" id="UP001055153"/>
    </source>
</evidence>
<dbReference type="InterPro" id="IPR000667">
    <property type="entry name" value="Peptidase_S13"/>
</dbReference>
<sequence length="415" mass="44313">MAMMSQSPRMTKWGVRAASLRRRLLFALACALLLPPAQVLAGAREKIAELAPSGLVLVMDEKGDELVARNADKPFIPASVAKIVTAWLALDALGADYRFQTRFYLDANRVLYIRGGGDPFLISEELALLAPALVAAIGKQPLSGIVLDASYYPVDLRIPGIEATDEAYDALNSALAVNFNTIHAVRRGKTVRSAEEQTPITPLAISQFLARSDQGRGRISLTRDPTLGLLYAGELIAAFVERAGASVKGKISTGAVPAGLEPVYVHRQSRPLSQILAAMLLGSNNYIANQVFLEIGGHRLGGPVSLEKSLRVANDVLAKHGLAGSIHLEEGSGISRGNRFTARGLAQVLHLFTPHSALLRSGDGAHFKTGTFSGVRTLAGYADTARHGRVRFVIALGGNDGALRFRLLDTIRSGL</sequence>
<keyword evidence="3" id="KW-0732">Signal</keyword>
<dbReference type="Gene3D" id="3.40.710.10">
    <property type="entry name" value="DD-peptidase/beta-lactamase superfamily"/>
    <property type="match status" value="2"/>
</dbReference>
<reference evidence="4" key="2">
    <citation type="submission" date="2021-08" db="EMBL/GenBank/DDBJ databases">
        <authorList>
            <person name="Tani A."/>
            <person name="Ola A."/>
            <person name="Ogura Y."/>
            <person name="Katsura K."/>
            <person name="Hayashi T."/>
        </authorList>
    </citation>
    <scope>NUCLEOTIDE SEQUENCE</scope>
    <source>
        <strain evidence="4">DSM 17168</strain>
    </source>
</reference>
<dbReference type="GO" id="GO:0004180">
    <property type="term" value="F:carboxypeptidase activity"/>
    <property type="evidence" value="ECO:0007669"/>
    <property type="project" value="UniProtKB-KW"/>
</dbReference>
<feature type="signal peptide" evidence="3">
    <location>
        <begin position="1"/>
        <end position="41"/>
    </location>
</feature>
<keyword evidence="4" id="KW-0645">Protease</keyword>
<comment type="similarity">
    <text evidence="1">Belongs to the peptidase S13 family.</text>
</comment>
<comment type="caution">
    <text evidence="4">The sequence shown here is derived from an EMBL/GenBank/DDBJ whole genome shotgun (WGS) entry which is preliminary data.</text>
</comment>
<dbReference type="EMBL" id="BPQQ01000096">
    <property type="protein sequence ID" value="GJE03889.1"/>
    <property type="molecule type" value="Genomic_DNA"/>
</dbReference>
<accession>A0ABQ4SMX3</accession>
<organism evidence="4 5">
    <name type="scientific">Methylobacterium isbiliense</name>
    <dbReference type="NCBI Taxonomy" id="315478"/>
    <lineage>
        <taxon>Bacteria</taxon>
        <taxon>Pseudomonadati</taxon>
        <taxon>Pseudomonadota</taxon>
        <taxon>Alphaproteobacteria</taxon>
        <taxon>Hyphomicrobiales</taxon>
        <taxon>Methylobacteriaceae</taxon>
        <taxon>Methylobacterium</taxon>
    </lineage>
</organism>
<protein>
    <submittedName>
        <fullName evidence="4">D-alanyl-D-alanine carboxypeptidase</fullName>
    </submittedName>
</protein>
<keyword evidence="2" id="KW-0378">Hydrolase</keyword>
<gene>
    <name evidence="4" type="primary">dac</name>
    <name evidence="4" type="ORF">GMJLKIPL_5846</name>
</gene>
<evidence type="ECO:0000313" key="4">
    <source>
        <dbReference type="EMBL" id="GJE03889.1"/>
    </source>
</evidence>
<proteinExistence type="inferred from homology"/>